<accession>A0ABN2B5K2</accession>
<proteinExistence type="predicted"/>
<dbReference type="Gene3D" id="3.30.9.10">
    <property type="entry name" value="D-Amino Acid Oxidase, subunit A, domain 2"/>
    <property type="match status" value="1"/>
</dbReference>
<gene>
    <name evidence="2" type="ORF">GCM10009691_06240</name>
</gene>
<dbReference type="RefSeq" id="WP_346035279.1">
    <property type="nucleotide sequence ID" value="NZ_BAAALY010000003.1"/>
</dbReference>
<dbReference type="Gene3D" id="3.50.50.60">
    <property type="entry name" value="FAD/NAD(P)-binding domain"/>
    <property type="match status" value="1"/>
</dbReference>
<sequence>MKALICGAGIAGLTLAGRLEHHGWDVTLVDKAPGPRLHGYMIDFSGPGFEAVTAMGLGPHLRRMASSVDKFRYIDDAGRTTVSLDYDRFVKALSGEIVSIMRPDLEQMLREALGDGVDFRYGLTVDQVTERTALLSDGTVVDTDLIVGADGIHSRIRSLAFGAETDFLRDLGMDTSAFVFEDPEIFDEVRGQFVLTETLNRQMGLYGLDDGRVAAFTVHRCNEPPSPDDARQEVRAAFSGIGALADRALTSCPPSAEMYSDRVAQIVMPNWTTSRIALVGDAAHAVSLVAGQGASLGTAGAYILAEMLATERSVPEALAEYERRWRPTATQIQAAARDRVIEVFLPRSKRTLLLRRWGFRAMRIPGISRVMTGSLFPKGSRSIAELSAAGRSQLRNA</sequence>
<protein>
    <submittedName>
        <fullName evidence="2">FAD-dependent monooxygenase</fullName>
    </submittedName>
</protein>
<comment type="caution">
    <text evidence="2">The sequence shown here is derived from an EMBL/GenBank/DDBJ whole genome shotgun (WGS) entry which is preliminary data.</text>
</comment>
<evidence type="ECO:0000313" key="3">
    <source>
        <dbReference type="Proteomes" id="UP001501791"/>
    </source>
</evidence>
<dbReference type="InterPro" id="IPR002938">
    <property type="entry name" value="FAD-bd"/>
</dbReference>
<feature type="domain" description="FAD-binding" evidence="1">
    <location>
        <begin position="2"/>
        <end position="333"/>
    </location>
</feature>
<evidence type="ECO:0000259" key="1">
    <source>
        <dbReference type="Pfam" id="PF01494"/>
    </source>
</evidence>
<keyword evidence="2" id="KW-0503">Monooxygenase</keyword>
<dbReference type="PRINTS" id="PR00420">
    <property type="entry name" value="RNGMNOXGNASE"/>
</dbReference>
<dbReference type="EMBL" id="BAAALY010000003">
    <property type="protein sequence ID" value="GAA1533381.1"/>
    <property type="molecule type" value="Genomic_DNA"/>
</dbReference>
<keyword evidence="3" id="KW-1185">Reference proteome</keyword>
<keyword evidence="2" id="KW-0560">Oxidoreductase</keyword>
<dbReference type="PANTHER" id="PTHR46865">
    <property type="entry name" value="OXIDOREDUCTASE-RELATED"/>
    <property type="match status" value="1"/>
</dbReference>
<reference evidence="2 3" key="1">
    <citation type="journal article" date="2019" name="Int. J. Syst. Evol. Microbiol.">
        <title>The Global Catalogue of Microorganisms (GCM) 10K type strain sequencing project: providing services to taxonomists for standard genome sequencing and annotation.</title>
        <authorList>
            <consortium name="The Broad Institute Genomics Platform"/>
            <consortium name="The Broad Institute Genome Sequencing Center for Infectious Disease"/>
            <person name="Wu L."/>
            <person name="Ma J."/>
        </authorList>
    </citation>
    <scope>NUCLEOTIDE SEQUENCE [LARGE SCALE GENOMIC DNA]</scope>
    <source>
        <strain evidence="2 3">JCM 13319</strain>
    </source>
</reference>
<dbReference type="InterPro" id="IPR036188">
    <property type="entry name" value="FAD/NAD-bd_sf"/>
</dbReference>
<dbReference type="SUPFAM" id="SSF51905">
    <property type="entry name" value="FAD/NAD(P)-binding domain"/>
    <property type="match status" value="1"/>
</dbReference>
<evidence type="ECO:0000313" key="2">
    <source>
        <dbReference type="EMBL" id="GAA1533381.1"/>
    </source>
</evidence>
<organism evidence="2 3">
    <name type="scientific">Brevibacterium picturae</name>
    <dbReference type="NCBI Taxonomy" id="260553"/>
    <lineage>
        <taxon>Bacteria</taxon>
        <taxon>Bacillati</taxon>
        <taxon>Actinomycetota</taxon>
        <taxon>Actinomycetes</taxon>
        <taxon>Micrococcales</taxon>
        <taxon>Brevibacteriaceae</taxon>
        <taxon>Brevibacterium</taxon>
    </lineage>
</organism>
<name>A0ABN2B5K2_9MICO</name>
<dbReference type="GO" id="GO:0004497">
    <property type="term" value="F:monooxygenase activity"/>
    <property type="evidence" value="ECO:0007669"/>
    <property type="project" value="UniProtKB-KW"/>
</dbReference>
<dbReference type="Proteomes" id="UP001501791">
    <property type="component" value="Unassembled WGS sequence"/>
</dbReference>
<dbReference type="Pfam" id="PF01494">
    <property type="entry name" value="FAD_binding_3"/>
    <property type="match status" value="1"/>
</dbReference>
<dbReference type="InterPro" id="IPR051704">
    <property type="entry name" value="FAD_aromatic-hydroxylase"/>
</dbReference>